<feature type="transmembrane region" description="Helical" evidence="2">
    <location>
        <begin position="535"/>
        <end position="555"/>
    </location>
</feature>
<feature type="transmembrane region" description="Helical" evidence="2">
    <location>
        <begin position="454"/>
        <end position="475"/>
    </location>
</feature>
<dbReference type="Pfam" id="PF01757">
    <property type="entry name" value="Acyl_transf_3"/>
    <property type="match status" value="1"/>
</dbReference>
<evidence type="ECO:0000256" key="3">
    <source>
        <dbReference type="SAM" id="SignalP"/>
    </source>
</evidence>
<feature type="transmembrane region" description="Helical" evidence="2">
    <location>
        <begin position="506"/>
        <end position="523"/>
    </location>
</feature>
<evidence type="ECO:0000256" key="1">
    <source>
        <dbReference type="SAM" id="MobiDB-lite"/>
    </source>
</evidence>
<dbReference type="SMART" id="SM00703">
    <property type="entry name" value="NRF"/>
    <property type="match status" value="1"/>
</dbReference>
<dbReference type="Ensembl" id="ENSCHIT00010021898.1">
    <property type="protein sequence ID" value="ENSCHIP00010015587.1"/>
    <property type="gene ID" value="ENSCHIG00010011395.1"/>
</dbReference>
<dbReference type="AlphaFoldDB" id="A0A8C2P6Q4"/>
<evidence type="ECO:0000256" key="2">
    <source>
        <dbReference type="SAM" id="Phobius"/>
    </source>
</evidence>
<evidence type="ECO:0000259" key="4">
    <source>
        <dbReference type="SMART" id="SM00703"/>
    </source>
</evidence>
<keyword evidence="2" id="KW-0812">Transmembrane</keyword>
<accession>A0A8C2P6Q4</accession>
<feature type="signal peptide" evidence="3">
    <location>
        <begin position="1"/>
        <end position="21"/>
    </location>
</feature>
<proteinExistence type="predicted"/>
<dbReference type="GO" id="GO:0016747">
    <property type="term" value="F:acyltransferase activity, transferring groups other than amino-acyl groups"/>
    <property type="evidence" value="ECO:0007669"/>
    <property type="project" value="InterPro"/>
</dbReference>
<feature type="transmembrane region" description="Helical" evidence="2">
    <location>
        <begin position="575"/>
        <end position="592"/>
    </location>
</feature>
<dbReference type="InterPro" id="IPR052728">
    <property type="entry name" value="O2_lipid_transport_reg"/>
</dbReference>
<feature type="transmembrane region" description="Helical" evidence="2">
    <location>
        <begin position="641"/>
        <end position="663"/>
    </location>
</feature>
<dbReference type="InterPro" id="IPR002656">
    <property type="entry name" value="Acyl_transf_3_dom"/>
</dbReference>
<dbReference type="Pfam" id="PF20146">
    <property type="entry name" value="NRF"/>
    <property type="match status" value="1"/>
</dbReference>
<feature type="region of interest" description="Disordered" evidence="1">
    <location>
        <begin position="182"/>
        <end position="239"/>
    </location>
</feature>
<dbReference type="PANTHER" id="PTHR11161">
    <property type="entry name" value="O-ACYLTRANSFERASE"/>
    <property type="match status" value="1"/>
</dbReference>
<reference evidence="5" key="2">
    <citation type="submission" date="2025-08" db="UniProtKB">
        <authorList>
            <consortium name="Ensembl"/>
        </authorList>
    </citation>
    <scope>IDENTIFICATION</scope>
</reference>
<protein>
    <recommendedName>
        <fullName evidence="4">Nose resistant-to-fluoxetine protein N-terminal domain-containing protein</fullName>
    </recommendedName>
</protein>
<keyword evidence="3" id="KW-0732">Signal</keyword>
<feature type="chain" id="PRO_5034351372" description="Nose resistant-to-fluoxetine protein N-terminal domain-containing protein" evidence="3">
    <location>
        <begin position="22"/>
        <end position="692"/>
    </location>
</feature>
<sequence length="692" mass="75754">MALTLLLRLLSFQSQLPFVFPARNVSLKCMQDVEEFLSDLNSVEPKEYALRMYDSVGKVGSNVLDGNVDRLGSYSECLSTRGPAGRFRGRYCKLHVEQDGADYSVGVCVPDSCTEEDVTAMSQMGKCQGTPGFLLRCFLCVSPRCRRAPGAVTPVSSPCRVLSFLGLTLPLAGTVYVATTGRGSDRQASPEPEEPLAAYGSLPLRAPAGSGPGSGVQPKGCAPVSPSGTPSGGESRRVNELTRGDLAGAVGKQSLQGWGPKNVPALWTMKTQGSTCPALNGLRALSLLWIVSGHTSQMTAWLSLDNVLEWKARVLRNPLYLYSRSVDTFFLISGWLSARSFLKMRQDSDKGITPRVILRYFFSRLIRLQPLHLYSVCLLVGSFSLVPWGPVWEVPKLHLENCRRAWWTNLLLLNNFLSVQDACNGWTWYLANDFQFHLTTPVIVFIYGKSQRALILLGATLLLASCTASALLTLAHNLPVAAPSEAREEAARLYFVEYYTKPYCRYGPFLVGLLLSVFMHPDHQANVLRTKGQALLGWGCALSTLLLVVALAYMVDDISPTSSGAAAIYQGLHRTLWAAAVGWVLFACQEGYGGLVNRLLSCGVWTCLASISYACYLVHPTLIILYNGLQETLIHYTDLNMFYLFLGHCLLTFIAGLVLTLCIEKPCEDLKWCLLKAVPAGPRASRATLESG</sequence>
<dbReference type="InterPro" id="IPR006621">
    <property type="entry name" value="Nose-resist-to-fluoxetine_N"/>
</dbReference>
<feature type="transmembrane region" description="Helical" evidence="2">
    <location>
        <begin position="371"/>
        <end position="389"/>
    </location>
</feature>
<feature type="transmembrane region" description="Helical" evidence="2">
    <location>
        <begin position="604"/>
        <end position="629"/>
    </location>
</feature>
<evidence type="ECO:0000313" key="5">
    <source>
        <dbReference type="Ensembl" id="ENSCHIP00010015587.1"/>
    </source>
</evidence>
<dbReference type="PANTHER" id="PTHR11161:SF0">
    <property type="entry name" value="O-ACYLTRANSFERASE LIKE PROTEIN"/>
    <property type="match status" value="1"/>
</dbReference>
<name>A0A8C2P6Q4_CAPHI</name>
<organism evidence="5">
    <name type="scientific">Capra hircus</name>
    <name type="common">Goat</name>
    <dbReference type="NCBI Taxonomy" id="9925"/>
    <lineage>
        <taxon>Eukaryota</taxon>
        <taxon>Metazoa</taxon>
        <taxon>Chordata</taxon>
        <taxon>Craniata</taxon>
        <taxon>Vertebrata</taxon>
        <taxon>Euteleostomi</taxon>
        <taxon>Mammalia</taxon>
        <taxon>Eutheria</taxon>
        <taxon>Laurasiatheria</taxon>
        <taxon>Artiodactyla</taxon>
        <taxon>Ruminantia</taxon>
        <taxon>Pecora</taxon>
        <taxon>Bovidae</taxon>
        <taxon>Caprinae</taxon>
        <taxon>Capra</taxon>
    </lineage>
</organism>
<keyword evidence="2" id="KW-1133">Transmembrane helix</keyword>
<keyword evidence="2" id="KW-0472">Membrane</keyword>
<reference evidence="5" key="1">
    <citation type="submission" date="2019-03" db="EMBL/GenBank/DDBJ databases">
        <title>Genome sequencing and reference-guided assembly of Black Bengal Goat (Capra hircus).</title>
        <authorList>
            <person name="Siddiki A.Z."/>
            <person name="Baten A."/>
            <person name="Billah M."/>
            <person name="Alam M.A.U."/>
            <person name="Shawrob K.S.M."/>
            <person name="Saha S."/>
            <person name="Chowdhury M."/>
            <person name="Rahman A.H."/>
            <person name="Stear M."/>
            <person name="Miah G."/>
            <person name="Das G.B."/>
            <person name="Hossain M.M."/>
            <person name="Kumkum M."/>
            <person name="Islam M.S."/>
            <person name="Mollah A.M."/>
            <person name="Ahsan A."/>
            <person name="Tusar F."/>
            <person name="Khan M.K.I."/>
        </authorList>
    </citation>
    <scope>NUCLEOTIDE SEQUENCE [LARGE SCALE GENOMIC DNA]</scope>
</reference>
<feature type="domain" description="Nose resistant-to-fluoxetine protein N-terminal" evidence="4">
    <location>
        <begin position="26"/>
        <end position="129"/>
    </location>
</feature>